<evidence type="ECO:0000256" key="2">
    <source>
        <dbReference type="ARBA" id="ARBA00022559"/>
    </source>
</evidence>
<evidence type="ECO:0000313" key="18">
    <source>
        <dbReference type="Proteomes" id="UP001596083"/>
    </source>
</evidence>
<evidence type="ECO:0000256" key="13">
    <source>
        <dbReference type="RuleBase" id="RU365017"/>
    </source>
</evidence>
<keyword evidence="3 13" id="KW-0349">Heme</keyword>
<comment type="function">
    <text evidence="13">Involved in the recovery of exogenous heme iron. Extracts iron from heme while preserving the protoporphyrin ring intact.</text>
</comment>
<comment type="cofactor">
    <cofactor evidence="13">
        <name>heme b</name>
        <dbReference type="ChEBI" id="CHEBI:60344"/>
    </cofactor>
    <text evidence="13">Binds 1 heme b (iron(II)-protoporphyrin IX) group non-covalently per subunit.</text>
</comment>
<dbReference type="InterPro" id="IPR006313">
    <property type="entry name" value="EfeB/EfeN"/>
</dbReference>
<dbReference type="InterPro" id="IPR011008">
    <property type="entry name" value="Dimeric_a/b-barrel"/>
</dbReference>
<dbReference type="RefSeq" id="WP_390320858.1">
    <property type="nucleotide sequence ID" value="NZ_JBHSPB010000027.1"/>
</dbReference>
<evidence type="ECO:0000256" key="8">
    <source>
        <dbReference type="ARBA" id="ARBA00023239"/>
    </source>
</evidence>
<keyword evidence="6 13" id="KW-0560">Oxidoreductase</keyword>
<dbReference type="PANTHER" id="PTHR30521">
    <property type="entry name" value="DEFERROCHELATASE/PEROXIDASE"/>
    <property type="match status" value="1"/>
</dbReference>
<evidence type="ECO:0000259" key="15">
    <source>
        <dbReference type="Pfam" id="PF04261"/>
    </source>
</evidence>
<keyword evidence="7 13" id="KW-0408">Iron</keyword>
<evidence type="ECO:0000256" key="9">
    <source>
        <dbReference type="ARBA" id="ARBA00025737"/>
    </source>
</evidence>
<feature type="domain" description="Dyp-type peroxidase N-terminal" evidence="15">
    <location>
        <begin position="58"/>
        <end position="210"/>
    </location>
</feature>
<dbReference type="NCBIfam" id="TIGR01413">
    <property type="entry name" value="Dyp_perox_fam"/>
    <property type="match status" value="1"/>
</dbReference>
<dbReference type="Pfam" id="PF20628">
    <property type="entry name" value="Dyp_perox_C"/>
    <property type="match status" value="1"/>
</dbReference>
<dbReference type="InterPro" id="IPR006311">
    <property type="entry name" value="TAT_signal"/>
</dbReference>
<organism evidence="17 18">
    <name type="scientific">Streptomyces gamaensis</name>
    <dbReference type="NCBI Taxonomy" id="1763542"/>
    <lineage>
        <taxon>Bacteria</taxon>
        <taxon>Bacillati</taxon>
        <taxon>Actinomycetota</taxon>
        <taxon>Actinomycetes</taxon>
        <taxon>Kitasatosporales</taxon>
        <taxon>Streptomycetaceae</taxon>
        <taxon>Streptomyces</taxon>
    </lineage>
</organism>
<evidence type="ECO:0000256" key="4">
    <source>
        <dbReference type="ARBA" id="ARBA00022723"/>
    </source>
</evidence>
<reference evidence="18" key="1">
    <citation type="journal article" date="2019" name="Int. J. Syst. Evol. Microbiol.">
        <title>The Global Catalogue of Microorganisms (GCM) 10K type strain sequencing project: providing services to taxonomists for standard genome sequencing and annotation.</title>
        <authorList>
            <consortium name="The Broad Institute Genomics Platform"/>
            <consortium name="The Broad Institute Genome Sequencing Center for Infectious Disease"/>
            <person name="Wu L."/>
            <person name="Ma J."/>
        </authorList>
    </citation>
    <scope>NUCLEOTIDE SEQUENCE [LARGE SCALE GENOMIC DNA]</scope>
    <source>
        <strain evidence="18">CGMCC 4.7304</strain>
    </source>
</reference>
<dbReference type="PANTHER" id="PTHR30521:SF4">
    <property type="entry name" value="DEFERROCHELATASE"/>
    <property type="match status" value="1"/>
</dbReference>
<comment type="subcellular location">
    <subcellularLocation>
        <location evidence="1">Cell envelope</location>
    </subcellularLocation>
</comment>
<dbReference type="InterPro" id="IPR048328">
    <property type="entry name" value="Dyp_perox_C"/>
</dbReference>
<dbReference type="EC" id="1.11.1.-" evidence="13"/>
<sequence>MTRVPRRGLLRGAAAAVGAGIAVAGARGVRTAGDARTPATTPAAPGGTAPVGFHGPRQAAVLTRPRRATAFTAFDVTARDAGELTELLRTLTGRARFLTGGGVPEPLGITAPPSDSGLLGPQVPPDGGLLVTVGVGSSLFDGRFGLAGRAPRRLRPMPVFPDDDLRPDFCHGDLSVQLCADSRDTVLHALRDITRHTRGGLRVRWRVDGFTSPPRPTGTPRNLFGFKDGTSGPDPRDARQTERLVWTDARAGEPAWAAGGTYQVVRIIRMLVEFWDRIPLTEQQRILGRDRDTGAPLDGVHETDAPDYARDPKGDVTPLDSHIRLANPRTPQTAQQQPLRRSYTYDRGTDSNGELDMGLLFCCYQRDPVGQFTAVQRRLAGEPLTDYVKPFGGGWFYVLPGVRDAADWYGRALLTTPGATGER</sequence>
<feature type="region of interest" description="Disordered" evidence="14">
    <location>
        <begin position="29"/>
        <end position="53"/>
    </location>
</feature>
<gene>
    <name evidence="17" type="primary">efeB</name>
    <name evidence="17" type="ORF">ACFP1Z_30005</name>
</gene>
<dbReference type="InterPro" id="IPR006314">
    <property type="entry name" value="Dyp_peroxidase"/>
</dbReference>
<feature type="region of interest" description="Disordered" evidence="14">
    <location>
        <begin position="291"/>
        <end position="313"/>
    </location>
</feature>
<evidence type="ECO:0000313" key="17">
    <source>
        <dbReference type="EMBL" id="MFC5724396.1"/>
    </source>
</evidence>
<evidence type="ECO:0000256" key="6">
    <source>
        <dbReference type="ARBA" id="ARBA00023002"/>
    </source>
</evidence>
<keyword evidence="8" id="KW-0456">Lyase</keyword>
<comment type="similarity">
    <text evidence="9 13">Belongs to the DyP-type peroxidase family.</text>
</comment>
<evidence type="ECO:0000256" key="10">
    <source>
        <dbReference type="ARBA" id="ARBA00033771"/>
    </source>
</evidence>
<feature type="domain" description="Dyp-type peroxidase C-terminal" evidence="16">
    <location>
        <begin position="219"/>
        <end position="402"/>
    </location>
</feature>
<dbReference type="InterPro" id="IPR048327">
    <property type="entry name" value="Dyp_perox_N"/>
</dbReference>
<dbReference type="EMBL" id="JBHSPB010000027">
    <property type="protein sequence ID" value="MFC5724396.1"/>
    <property type="molecule type" value="Genomic_DNA"/>
</dbReference>
<comment type="caution">
    <text evidence="17">The sequence shown here is derived from an EMBL/GenBank/DDBJ whole genome shotgun (WGS) entry which is preliminary data.</text>
</comment>
<keyword evidence="4 13" id="KW-0479">Metal-binding</keyword>
<dbReference type="PROSITE" id="PS51318">
    <property type="entry name" value="TAT"/>
    <property type="match status" value="1"/>
</dbReference>
<evidence type="ECO:0000256" key="14">
    <source>
        <dbReference type="SAM" id="MobiDB-lite"/>
    </source>
</evidence>
<comment type="catalytic activity">
    <reaction evidence="12">
        <text>heme b + 2 H(+) = protoporphyrin IX + Fe(2+)</text>
        <dbReference type="Rhea" id="RHEA:22584"/>
        <dbReference type="ChEBI" id="CHEBI:15378"/>
        <dbReference type="ChEBI" id="CHEBI:29033"/>
        <dbReference type="ChEBI" id="CHEBI:57306"/>
        <dbReference type="ChEBI" id="CHEBI:60344"/>
        <dbReference type="EC" id="4.98.1.1"/>
    </reaction>
    <physiologicalReaction direction="left-to-right" evidence="12">
        <dbReference type="Rhea" id="RHEA:22585"/>
    </physiologicalReaction>
</comment>
<evidence type="ECO:0000256" key="5">
    <source>
        <dbReference type="ARBA" id="ARBA00022729"/>
    </source>
</evidence>
<evidence type="ECO:0000256" key="11">
    <source>
        <dbReference type="ARBA" id="ARBA00033775"/>
    </source>
</evidence>
<dbReference type="NCBIfam" id="TIGR01412">
    <property type="entry name" value="tat_substr_1"/>
    <property type="match status" value="1"/>
</dbReference>
<dbReference type="PROSITE" id="PS51404">
    <property type="entry name" value="DYP_PEROXIDASE"/>
    <property type="match status" value="1"/>
</dbReference>
<feature type="region of interest" description="Disordered" evidence="14">
    <location>
        <begin position="207"/>
        <end position="239"/>
    </location>
</feature>
<dbReference type="SUPFAM" id="SSF54909">
    <property type="entry name" value="Dimeric alpha+beta barrel"/>
    <property type="match status" value="1"/>
</dbReference>
<keyword evidence="18" id="KW-1185">Reference proteome</keyword>
<dbReference type="Pfam" id="PF04261">
    <property type="entry name" value="Dyp_perox_N"/>
    <property type="match status" value="1"/>
</dbReference>
<evidence type="ECO:0000256" key="1">
    <source>
        <dbReference type="ARBA" id="ARBA00004196"/>
    </source>
</evidence>
<name>A0ABW0ZAN9_9ACTN</name>
<feature type="compositionally biased region" description="Low complexity" evidence="14">
    <location>
        <begin position="29"/>
        <end position="52"/>
    </location>
</feature>
<keyword evidence="5" id="KW-0732">Signal</keyword>
<accession>A0ABW0ZAN9</accession>
<evidence type="ECO:0000256" key="12">
    <source>
        <dbReference type="ARBA" id="ARBA00048856"/>
    </source>
</evidence>
<evidence type="ECO:0000256" key="3">
    <source>
        <dbReference type="ARBA" id="ARBA00022617"/>
    </source>
</evidence>
<evidence type="ECO:0000259" key="16">
    <source>
        <dbReference type="Pfam" id="PF20628"/>
    </source>
</evidence>
<keyword evidence="2 13" id="KW-0575">Peroxidase</keyword>
<evidence type="ECO:0000256" key="7">
    <source>
        <dbReference type="ARBA" id="ARBA00023004"/>
    </source>
</evidence>
<dbReference type="Proteomes" id="UP001596083">
    <property type="component" value="Unassembled WGS sequence"/>
</dbReference>
<proteinExistence type="inferred from homology"/>
<protein>
    <recommendedName>
        <fullName evidence="10 13">Deferrochelatase</fullName>
        <ecNumber evidence="13">1.11.1.-</ecNumber>
    </recommendedName>
    <alternativeName>
        <fullName evidence="11 13">Peroxidase EfeB</fullName>
    </alternativeName>
</protein>